<accession>A0ACB8BJP9</accession>
<reference evidence="1" key="1">
    <citation type="journal article" date="2021" name="New Phytol.">
        <title>Evolutionary innovations through gain and loss of genes in the ectomycorrhizal Boletales.</title>
        <authorList>
            <person name="Wu G."/>
            <person name="Miyauchi S."/>
            <person name="Morin E."/>
            <person name="Kuo A."/>
            <person name="Drula E."/>
            <person name="Varga T."/>
            <person name="Kohler A."/>
            <person name="Feng B."/>
            <person name="Cao Y."/>
            <person name="Lipzen A."/>
            <person name="Daum C."/>
            <person name="Hundley H."/>
            <person name="Pangilinan J."/>
            <person name="Johnson J."/>
            <person name="Barry K."/>
            <person name="LaButti K."/>
            <person name="Ng V."/>
            <person name="Ahrendt S."/>
            <person name="Min B."/>
            <person name="Choi I.G."/>
            <person name="Park H."/>
            <person name="Plett J.M."/>
            <person name="Magnuson J."/>
            <person name="Spatafora J.W."/>
            <person name="Nagy L.G."/>
            <person name="Henrissat B."/>
            <person name="Grigoriev I.V."/>
            <person name="Yang Z.L."/>
            <person name="Xu J."/>
            <person name="Martin F.M."/>
        </authorList>
    </citation>
    <scope>NUCLEOTIDE SEQUENCE</scope>
    <source>
        <strain evidence="1">KUC20120723A-06</strain>
    </source>
</reference>
<dbReference type="Proteomes" id="UP000790709">
    <property type="component" value="Unassembled WGS sequence"/>
</dbReference>
<proteinExistence type="predicted"/>
<organism evidence="1 2">
    <name type="scientific">Leucogyrophana mollusca</name>
    <dbReference type="NCBI Taxonomy" id="85980"/>
    <lineage>
        <taxon>Eukaryota</taxon>
        <taxon>Fungi</taxon>
        <taxon>Dikarya</taxon>
        <taxon>Basidiomycota</taxon>
        <taxon>Agaricomycotina</taxon>
        <taxon>Agaricomycetes</taxon>
        <taxon>Agaricomycetidae</taxon>
        <taxon>Boletales</taxon>
        <taxon>Boletales incertae sedis</taxon>
        <taxon>Leucogyrophana</taxon>
    </lineage>
</organism>
<evidence type="ECO:0000313" key="1">
    <source>
        <dbReference type="EMBL" id="KAH7925949.1"/>
    </source>
</evidence>
<gene>
    <name evidence="1" type="ORF">BV22DRAFT_399074</name>
</gene>
<protein>
    <submittedName>
        <fullName evidence="1">Uncharacterized protein</fullName>
    </submittedName>
</protein>
<dbReference type="EMBL" id="MU266392">
    <property type="protein sequence ID" value="KAH7925949.1"/>
    <property type="molecule type" value="Genomic_DNA"/>
</dbReference>
<keyword evidence="2" id="KW-1185">Reference proteome</keyword>
<name>A0ACB8BJP9_9AGAM</name>
<comment type="caution">
    <text evidence="1">The sequence shown here is derived from an EMBL/GenBank/DDBJ whole genome shotgun (WGS) entry which is preliminary data.</text>
</comment>
<evidence type="ECO:0000313" key="2">
    <source>
        <dbReference type="Proteomes" id="UP000790709"/>
    </source>
</evidence>
<sequence>MPAISKKRAANESADSGATAIAQDPVLPVPPPIDTYQDEPFTHGFFDEDRATSEARSKWLKSVVVGVFVVCCVIWTVLPMYWAALGRTTGNIHNLLGYVVDFDGGQIGQTVTGAFASINGRNQMSWLIMNASEFPNGPSDLAAAVLDNRCWAAISINSGATDGLNAAVNESNASYKTSQAVTAYVESARNENAYRTVIFGNVDAPLTAASQAFALQFATQLASRPGVPSLLATAPGLVTRPLYYTVNDLRPFDTPVASAVDFVGLIYLLILAFMMTNQLLAARAETGFGRRLTLKSFIVMRLLVPPIMYFFVTLMYALLSYAFGVPFNRTFGRAGFVIYWMMSWCGMMAGLALESMLTILTIKFIALFLVLWIITNVSVSFYPIEILPAIFRYGYAMPFYNVSKTARTIIFNTKNQVGLNFGVQIAWIVLSCITLPFFQWLSRRREA</sequence>